<organism evidence="1 2">
    <name type="scientific">Dermatophagoides farinae</name>
    <name type="common">American house dust mite</name>
    <dbReference type="NCBI Taxonomy" id="6954"/>
    <lineage>
        <taxon>Eukaryota</taxon>
        <taxon>Metazoa</taxon>
        <taxon>Ecdysozoa</taxon>
        <taxon>Arthropoda</taxon>
        <taxon>Chelicerata</taxon>
        <taxon>Arachnida</taxon>
        <taxon>Acari</taxon>
        <taxon>Acariformes</taxon>
        <taxon>Sarcoptiformes</taxon>
        <taxon>Astigmata</taxon>
        <taxon>Psoroptidia</taxon>
        <taxon>Analgoidea</taxon>
        <taxon>Pyroglyphidae</taxon>
        <taxon>Dermatophagoidinae</taxon>
        <taxon>Dermatophagoides</taxon>
    </lineage>
</organism>
<protein>
    <submittedName>
        <fullName evidence="1">Uncharacterized protein</fullName>
    </submittedName>
</protein>
<keyword evidence="2" id="KW-1185">Reference proteome</keyword>
<dbReference type="EMBL" id="ASGP02000005">
    <property type="protein sequence ID" value="KAH9506634.1"/>
    <property type="molecule type" value="Genomic_DNA"/>
</dbReference>
<reference evidence="1" key="2">
    <citation type="journal article" date="2022" name="Res Sq">
        <title>Comparative Genomics Reveals Insights into the Divergent Evolution of Astigmatic Mites and Household Pest Adaptations.</title>
        <authorList>
            <person name="Xiong Q."/>
            <person name="Wan A.T.-Y."/>
            <person name="Liu X.-Y."/>
            <person name="Fung C.S.-H."/>
            <person name="Xiao X."/>
            <person name="Malainual N."/>
            <person name="Hou J."/>
            <person name="Wang L."/>
            <person name="Wang M."/>
            <person name="Yang K."/>
            <person name="Cui Y."/>
            <person name="Leung E."/>
            <person name="Nong W."/>
            <person name="Shin S.-K."/>
            <person name="Au S."/>
            <person name="Jeong K.Y."/>
            <person name="Chew F.T."/>
            <person name="Hui J."/>
            <person name="Leung T.F."/>
            <person name="Tungtrongchitr A."/>
            <person name="Zhong N."/>
            <person name="Liu Z."/>
            <person name="Tsui S."/>
        </authorList>
    </citation>
    <scope>NUCLEOTIDE SEQUENCE</scope>
    <source>
        <strain evidence="1">Derf</strain>
        <tissue evidence="1">Whole organism</tissue>
    </source>
</reference>
<accession>A0A922L4Q0</accession>
<dbReference type="Proteomes" id="UP000790347">
    <property type="component" value="Unassembled WGS sequence"/>
</dbReference>
<dbReference type="AlphaFoldDB" id="A0A922L4Q0"/>
<reference evidence="1" key="1">
    <citation type="submission" date="2013-05" db="EMBL/GenBank/DDBJ databases">
        <authorList>
            <person name="Yim A.K.Y."/>
            <person name="Chan T.F."/>
            <person name="Ji K.M."/>
            <person name="Liu X.Y."/>
            <person name="Zhou J.W."/>
            <person name="Li R.Q."/>
            <person name="Yang K.Y."/>
            <person name="Li J."/>
            <person name="Li M."/>
            <person name="Law P.T.W."/>
            <person name="Wu Y.L."/>
            <person name="Cai Z.L."/>
            <person name="Qin H."/>
            <person name="Bao Y."/>
            <person name="Leung R.K.K."/>
            <person name="Ng P.K.S."/>
            <person name="Zou J."/>
            <person name="Zhong X.J."/>
            <person name="Ran P.X."/>
            <person name="Zhong N.S."/>
            <person name="Liu Z.G."/>
            <person name="Tsui S.K.W."/>
        </authorList>
    </citation>
    <scope>NUCLEOTIDE SEQUENCE</scope>
    <source>
        <strain evidence="1">Derf</strain>
        <tissue evidence="1">Whole organism</tissue>
    </source>
</reference>
<name>A0A922L4Q0_DERFA</name>
<gene>
    <name evidence="1" type="ORF">DERF_011358</name>
</gene>
<evidence type="ECO:0000313" key="1">
    <source>
        <dbReference type="EMBL" id="KAH9506634.1"/>
    </source>
</evidence>
<proteinExistence type="predicted"/>
<comment type="caution">
    <text evidence="1">The sequence shown here is derived from an EMBL/GenBank/DDBJ whole genome shotgun (WGS) entry which is preliminary data.</text>
</comment>
<evidence type="ECO:0000313" key="2">
    <source>
        <dbReference type="Proteomes" id="UP000790347"/>
    </source>
</evidence>
<sequence>MRSNETMKKKLYQYLSVCFICLNDPIQNTPNVPTDRKLITHSWIVWIYDIVIFSFQSNDHCDFTPVTNICLCYEHHRK</sequence>